<evidence type="ECO:0000259" key="7">
    <source>
        <dbReference type="PROSITE" id="PS50157"/>
    </source>
</evidence>
<dbReference type="SUPFAM" id="SSF57667">
    <property type="entry name" value="beta-beta-alpha zinc fingers"/>
    <property type="match status" value="2"/>
</dbReference>
<evidence type="ECO:0000256" key="3">
    <source>
        <dbReference type="ARBA" id="ARBA00022771"/>
    </source>
</evidence>
<evidence type="ECO:0000256" key="4">
    <source>
        <dbReference type="ARBA" id="ARBA00022833"/>
    </source>
</evidence>
<dbReference type="OrthoDB" id="9411774at2759"/>
<dbReference type="PANTHER" id="PTHR23235:SF142">
    <property type="entry name" value="ZINC FINGER PROTEIN 384"/>
    <property type="match status" value="1"/>
</dbReference>
<sequence>MEIVQEKNPLEIEKPSKYTICSRNRAGRPIRNKIIMFSAQPKSIISQYLIGELKQSVESKEKSYCVKDGEEIKSTHVNRSQKYLVGAKATPKIYCCPFQDCSYSSSISSNLLKHKRTHNLDKLYLCDQCTFSTNFSNSLKVHMRIHLNNKPYQCLHCDYRCNSSSNLKKHNGHKHSDVQSK</sequence>
<evidence type="ECO:0000256" key="1">
    <source>
        <dbReference type="ARBA" id="ARBA00022723"/>
    </source>
</evidence>
<dbReference type="FunFam" id="3.30.160.60:FF:000630">
    <property type="entry name" value="Zinc finger protein 180"/>
    <property type="match status" value="1"/>
</dbReference>
<protein>
    <recommendedName>
        <fullName evidence="7">C2H2-type domain-containing protein</fullName>
    </recommendedName>
</protein>
<keyword evidence="9" id="KW-1185">Reference proteome</keyword>
<dbReference type="PROSITE" id="PS50157">
    <property type="entry name" value="ZINC_FINGER_C2H2_2"/>
    <property type="match status" value="2"/>
</dbReference>
<keyword evidence="2" id="KW-0677">Repeat</keyword>
<accession>A0A5E4Q2R0</accession>
<dbReference type="AlphaFoldDB" id="A0A5E4Q2R0"/>
<evidence type="ECO:0000256" key="5">
    <source>
        <dbReference type="ARBA" id="ARBA00023242"/>
    </source>
</evidence>
<dbReference type="PROSITE" id="PS00028">
    <property type="entry name" value="ZINC_FINGER_C2H2_1"/>
    <property type="match status" value="1"/>
</dbReference>
<dbReference type="GO" id="GO:0000981">
    <property type="term" value="F:DNA-binding transcription factor activity, RNA polymerase II-specific"/>
    <property type="evidence" value="ECO:0007669"/>
    <property type="project" value="TreeGrafter"/>
</dbReference>
<evidence type="ECO:0000313" key="9">
    <source>
        <dbReference type="Proteomes" id="UP000324832"/>
    </source>
</evidence>
<evidence type="ECO:0000256" key="6">
    <source>
        <dbReference type="PROSITE-ProRule" id="PRU00042"/>
    </source>
</evidence>
<gene>
    <name evidence="8" type="ORF">LSINAPIS_LOCUS4388</name>
</gene>
<dbReference type="Gene3D" id="3.30.160.60">
    <property type="entry name" value="Classic Zinc Finger"/>
    <property type="match status" value="2"/>
</dbReference>
<dbReference type="PANTHER" id="PTHR23235">
    <property type="entry name" value="KRUEPPEL-LIKE TRANSCRIPTION FACTOR"/>
    <property type="match status" value="1"/>
</dbReference>
<dbReference type="InterPro" id="IPR013087">
    <property type="entry name" value="Znf_C2H2_type"/>
</dbReference>
<feature type="domain" description="C2H2-type" evidence="7">
    <location>
        <begin position="124"/>
        <end position="151"/>
    </location>
</feature>
<name>A0A5E4Q2R0_9NEOP</name>
<dbReference type="GO" id="GO:0008270">
    <property type="term" value="F:zinc ion binding"/>
    <property type="evidence" value="ECO:0007669"/>
    <property type="project" value="UniProtKB-KW"/>
</dbReference>
<reference evidence="8 9" key="1">
    <citation type="submission" date="2017-07" db="EMBL/GenBank/DDBJ databases">
        <authorList>
            <person name="Talla V."/>
            <person name="Backstrom N."/>
        </authorList>
    </citation>
    <scope>NUCLEOTIDE SEQUENCE [LARGE SCALE GENOMIC DNA]</scope>
</reference>
<proteinExistence type="predicted"/>
<organism evidence="8 9">
    <name type="scientific">Leptidea sinapis</name>
    <dbReference type="NCBI Taxonomy" id="189913"/>
    <lineage>
        <taxon>Eukaryota</taxon>
        <taxon>Metazoa</taxon>
        <taxon>Ecdysozoa</taxon>
        <taxon>Arthropoda</taxon>
        <taxon>Hexapoda</taxon>
        <taxon>Insecta</taxon>
        <taxon>Pterygota</taxon>
        <taxon>Neoptera</taxon>
        <taxon>Endopterygota</taxon>
        <taxon>Lepidoptera</taxon>
        <taxon>Glossata</taxon>
        <taxon>Ditrysia</taxon>
        <taxon>Papilionoidea</taxon>
        <taxon>Pieridae</taxon>
        <taxon>Dismorphiinae</taxon>
        <taxon>Leptidea</taxon>
    </lineage>
</organism>
<keyword evidence="1" id="KW-0479">Metal-binding</keyword>
<dbReference type="InterPro" id="IPR036236">
    <property type="entry name" value="Znf_C2H2_sf"/>
</dbReference>
<evidence type="ECO:0000256" key="2">
    <source>
        <dbReference type="ARBA" id="ARBA00022737"/>
    </source>
</evidence>
<dbReference type="SMART" id="SM00355">
    <property type="entry name" value="ZnF_C2H2"/>
    <property type="match status" value="3"/>
</dbReference>
<dbReference type="Proteomes" id="UP000324832">
    <property type="component" value="Unassembled WGS sequence"/>
</dbReference>
<evidence type="ECO:0000313" key="8">
    <source>
        <dbReference type="EMBL" id="VVC91820.1"/>
    </source>
</evidence>
<feature type="domain" description="C2H2-type" evidence="7">
    <location>
        <begin position="94"/>
        <end position="123"/>
    </location>
</feature>
<dbReference type="GO" id="GO:0000978">
    <property type="term" value="F:RNA polymerase II cis-regulatory region sequence-specific DNA binding"/>
    <property type="evidence" value="ECO:0007669"/>
    <property type="project" value="TreeGrafter"/>
</dbReference>
<dbReference type="EMBL" id="FZQP02001115">
    <property type="protein sequence ID" value="VVC91820.1"/>
    <property type="molecule type" value="Genomic_DNA"/>
</dbReference>
<keyword evidence="4" id="KW-0862">Zinc</keyword>
<keyword evidence="5" id="KW-0539">Nucleus</keyword>
<keyword evidence="3 6" id="KW-0863">Zinc-finger</keyword>